<dbReference type="OrthoDB" id="2431077at2759"/>
<keyword evidence="2" id="KW-1185">Reference proteome</keyword>
<dbReference type="AlphaFoldDB" id="A0A1Y2GM64"/>
<organism evidence="1 2">
    <name type="scientific">Lobosporangium transversale</name>
    <dbReference type="NCBI Taxonomy" id="64571"/>
    <lineage>
        <taxon>Eukaryota</taxon>
        <taxon>Fungi</taxon>
        <taxon>Fungi incertae sedis</taxon>
        <taxon>Mucoromycota</taxon>
        <taxon>Mortierellomycotina</taxon>
        <taxon>Mortierellomycetes</taxon>
        <taxon>Mortierellales</taxon>
        <taxon>Mortierellaceae</taxon>
        <taxon>Lobosporangium</taxon>
    </lineage>
</organism>
<comment type="caution">
    <text evidence="1">The sequence shown here is derived from an EMBL/GenBank/DDBJ whole genome shotgun (WGS) entry which is preliminary data.</text>
</comment>
<dbReference type="InParanoid" id="A0A1Y2GM64"/>
<name>A0A1Y2GM64_9FUNG</name>
<gene>
    <name evidence="1" type="ORF">BCR41DRAFT_387048</name>
</gene>
<dbReference type="GeneID" id="33569700"/>
<evidence type="ECO:0000313" key="1">
    <source>
        <dbReference type="EMBL" id="ORZ13808.1"/>
    </source>
</evidence>
<sequence>MFGRHSFILGEFKTAVASRELMEEDFIKLGVMGKKAVDSLFKAGYPQPVVLIHGRGMEVDIYTLSLRAEALYQLDRLGTFGLIINPYQFPLLASLGPLISARKLSMKLTNIIHLRSTFEAVKTRNRVQTNKAWMRGTFDGKPVKLQ</sequence>
<evidence type="ECO:0000313" key="2">
    <source>
        <dbReference type="Proteomes" id="UP000193648"/>
    </source>
</evidence>
<dbReference type="RefSeq" id="XP_021880592.1">
    <property type="nucleotide sequence ID" value="XM_022027857.1"/>
</dbReference>
<proteinExistence type="predicted"/>
<accession>A0A1Y2GM64</accession>
<dbReference type="Proteomes" id="UP000193648">
    <property type="component" value="Unassembled WGS sequence"/>
</dbReference>
<dbReference type="EMBL" id="MCFF01000022">
    <property type="protein sequence ID" value="ORZ13808.1"/>
    <property type="molecule type" value="Genomic_DNA"/>
</dbReference>
<protein>
    <submittedName>
        <fullName evidence="1">Uncharacterized protein</fullName>
    </submittedName>
</protein>
<reference evidence="1 2" key="1">
    <citation type="submission" date="2016-07" db="EMBL/GenBank/DDBJ databases">
        <title>Pervasive Adenine N6-methylation of Active Genes in Fungi.</title>
        <authorList>
            <consortium name="DOE Joint Genome Institute"/>
            <person name="Mondo S.J."/>
            <person name="Dannebaum R.O."/>
            <person name="Kuo R.C."/>
            <person name="Labutti K."/>
            <person name="Haridas S."/>
            <person name="Kuo A."/>
            <person name="Salamov A."/>
            <person name="Ahrendt S.R."/>
            <person name="Lipzen A."/>
            <person name="Sullivan W."/>
            <person name="Andreopoulos W.B."/>
            <person name="Clum A."/>
            <person name="Lindquist E."/>
            <person name="Daum C."/>
            <person name="Ramamoorthy G.K."/>
            <person name="Gryganskyi A."/>
            <person name="Culley D."/>
            <person name="Magnuson J.K."/>
            <person name="James T.Y."/>
            <person name="O'Malley M.A."/>
            <person name="Stajich J.E."/>
            <person name="Spatafora J.W."/>
            <person name="Visel A."/>
            <person name="Grigoriev I.V."/>
        </authorList>
    </citation>
    <scope>NUCLEOTIDE SEQUENCE [LARGE SCALE GENOMIC DNA]</scope>
    <source>
        <strain evidence="1 2">NRRL 3116</strain>
    </source>
</reference>